<evidence type="ECO:0000256" key="2">
    <source>
        <dbReference type="SAM" id="Phobius"/>
    </source>
</evidence>
<keyword evidence="2" id="KW-1133">Transmembrane helix</keyword>
<name>A0A6L2KUB6_TANCI</name>
<keyword evidence="2" id="KW-0812">Transmembrane</keyword>
<evidence type="ECO:0000256" key="1">
    <source>
        <dbReference type="SAM" id="MobiDB-lite"/>
    </source>
</evidence>
<dbReference type="AlphaFoldDB" id="A0A6L2KUB6"/>
<feature type="region of interest" description="Disordered" evidence="1">
    <location>
        <begin position="143"/>
        <end position="176"/>
    </location>
</feature>
<feature type="compositionally biased region" description="Polar residues" evidence="1">
    <location>
        <begin position="143"/>
        <end position="152"/>
    </location>
</feature>
<dbReference type="EMBL" id="BKCJ010003088">
    <property type="protein sequence ID" value="GEU52896.1"/>
    <property type="molecule type" value="Genomic_DNA"/>
</dbReference>
<comment type="caution">
    <text evidence="3">The sequence shown here is derived from an EMBL/GenBank/DDBJ whole genome shotgun (WGS) entry which is preliminary data.</text>
</comment>
<feature type="compositionally biased region" description="Acidic residues" evidence="1">
    <location>
        <begin position="33"/>
        <end position="59"/>
    </location>
</feature>
<sequence length="250" mass="28779">MGAESGGRGQMGAESGGREEEEVMAGKLWVVQELEEVEQEEEEVVADEEEEVVEEDPLQEDLRQNQEKEHKDKLDEEALQQAREEDLMFERMDLEMEREEQQWKAMMDPLNDYRFPNEEDSMDVEMYNITKPSINVMVNTHESVTHSPSVQPAPSVPESDNAAKKKGKRTKSEPDVPFRIYHKKQRKAFSQSGLFSIICIFHAIFSCAMAILVEPMQWTNECNANANGQRSVLQFPEPMQWTKESQMSTT</sequence>
<evidence type="ECO:0000313" key="3">
    <source>
        <dbReference type="EMBL" id="GEU52896.1"/>
    </source>
</evidence>
<feature type="compositionally biased region" description="Basic and acidic residues" evidence="1">
    <location>
        <begin position="60"/>
        <end position="76"/>
    </location>
</feature>
<proteinExistence type="predicted"/>
<accession>A0A6L2KUB6</accession>
<keyword evidence="2" id="KW-0472">Membrane</keyword>
<feature type="compositionally biased region" description="Gly residues" evidence="1">
    <location>
        <begin position="1"/>
        <end position="10"/>
    </location>
</feature>
<reference evidence="3" key="1">
    <citation type="journal article" date="2019" name="Sci. Rep.">
        <title>Draft genome of Tanacetum cinerariifolium, the natural source of mosquito coil.</title>
        <authorList>
            <person name="Yamashiro T."/>
            <person name="Shiraishi A."/>
            <person name="Satake H."/>
            <person name="Nakayama K."/>
        </authorList>
    </citation>
    <scope>NUCLEOTIDE SEQUENCE</scope>
</reference>
<protein>
    <submittedName>
        <fullName evidence="3">Uncharacterized protein</fullName>
    </submittedName>
</protein>
<feature type="region of interest" description="Disordered" evidence="1">
    <location>
        <begin position="1"/>
        <end position="76"/>
    </location>
</feature>
<organism evidence="3">
    <name type="scientific">Tanacetum cinerariifolium</name>
    <name type="common">Dalmatian daisy</name>
    <name type="synonym">Chrysanthemum cinerariifolium</name>
    <dbReference type="NCBI Taxonomy" id="118510"/>
    <lineage>
        <taxon>Eukaryota</taxon>
        <taxon>Viridiplantae</taxon>
        <taxon>Streptophyta</taxon>
        <taxon>Embryophyta</taxon>
        <taxon>Tracheophyta</taxon>
        <taxon>Spermatophyta</taxon>
        <taxon>Magnoliopsida</taxon>
        <taxon>eudicotyledons</taxon>
        <taxon>Gunneridae</taxon>
        <taxon>Pentapetalae</taxon>
        <taxon>asterids</taxon>
        <taxon>campanulids</taxon>
        <taxon>Asterales</taxon>
        <taxon>Asteraceae</taxon>
        <taxon>Asteroideae</taxon>
        <taxon>Anthemideae</taxon>
        <taxon>Anthemidinae</taxon>
        <taxon>Tanacetum</taxon>
    </lineage>
</organism>
<gene>
    <name evidence="3" type="ORF">Tci_024874</name>
</gene>
<feature type="transmembrane region" description="Helical" evidence="2">
    <location>
        <begin position="193"/>
        <end position="213"/>
    </location>
</feature>